<sequence length="81" mass="8595">MARKKKPVKLPIPSAEQSRLIMAIAELLIKLVGESVKGRLLRAALIGTIVATTQAVVPTDDVALPVGKAIRDQIEQPSSSP</sequence>
<dbReference type="Proteomes" id="UP000289211">
    <property type="component" value="Segment"/>
</dbReference>
<proteinExistence type="predicted"/>
<dbReference type="EMBL" id="MH191395">
    <property type="protein sequence ID" value="AWN08535.1"/>
    <property type="molecule type" value="Genomic_DNA"/>
</dbReference>
<organism evidence="1 2">
    <name type="scientific">Xanthomonas phage XcP1</name>
    <dbReference type="NCBI Taxonomy" id="2785027"/>
    <lineage>
        <taxon>Viruses</taxon>
        <taxon>Duplodnaviria</taxon>
        <taxon>Heunggongvirae</taxon>
        <taxon>Uroviricota</taxon>
        <taxon>Caudoviricetes</taxon>
        <taxon>Lindbergviridae</taxon>
        <taxon>Carpasinavirus</taxon>
        <taxon>Carpasinavirus FoX6</taxon>
        <taxon>Carpasinavirus XcP1</taxon>
    </lineage>
</organism>
<evidence type="ECO:0000313" key="1">
    <source>
        <dbReference type="EMBL" id="AWN08535.1"/>
    </source>
</evidence>
<reference evidence="1 2" key="1">
    <citation type="submission" date="2018-04" db="EMBL/GenBank/DDBJ databases">
        <authorList>
            <person name="Silva F.P."/>
            <person name="Xavier A.S."/>
            <person name="Vidigal P.M.P."/>
            <person name="Alfenas-Zerbini P."/>
        </authorList>
    </citation>
    <scope>NUCLEOTIDE SEQUENCE [LARGE SCALE GENOMIC DNA]</scope>
</reference>
<gene>
    <name evidence="1" type="ORF">XcP1_033</name>
</gene>
<keyword evidence="2" id="KW-1185">Reference proteome</keyword>
<evidence type="ECO:0000313" key="2">
    <source>
        <dbReference type="Proteomes" id="UP000289211"/>
    </source>
</evidence>
<name>A0A3S7L8J9_9CAUD</name>
<accession>A0A3S7L8J9</accession>
<protein>
    <submittedName>
        <fullName evidence="1">Uncharacterized protein</fullName>
    </submittedName>
</protein>